<organism evidence="2 3">
    <name type="scientific">Gluconobacter kondonii</name>
    <dbReference type="NCBI Taxonomy" id="941463"/>
    <lineage>
        <taxon>Bacteria</taxon>
        <taxon>Pseudomonadati</taxon>
        <taxon>Pseudomonadota</taxon>
        <taxon>Alphaproteobacteria</taxon>
        <taxon>Acetobacterales</taxon>
        <taxon>Acetobacteraceae</taxon>
        <taxon>Gluconobacter</taxon>
    </lineage>
</organism>
<accession>A0ABQ5WUN3</accession>
<proteinExistence type="predicted"/>
<protein>
    <submittedName>
        <fullName evidence="2">Uncharacterized protein</fullName>
    </submittedName>
</protein>
<evidence type="ECO:0000256" key="1">
    <source>
        <dbReference type="SAM" id="MobiDB-lite"/>
    </source>
</evidence>
<name>A0ABQ5WUN3_9PROT</name>
<comment type="caution">
    <text evidence="2">The sequence shown here is derived from an EMBL/GenBank/DDBJ whole genome shotgun (WGS) entry which is preliminary data.</text>
</comment>
<gene>
    <name evidence="2" type="ORF">GCM10007870_25330</name>
</gene>
<reference evidence="3" key="1">
    <citation type="journal article" date="2019" name="Int. J. Syst. Evol. Microbiol.">
        <title>The Global Catalogue of Microorganisms (GCM) 10K type strain sequencing project: providing services to taxonomists for standard genome sequencing and annotation.</title>
        <authorList>
            <consortium name="The Broad Institute Genomics Platform"/>
            <consortium name="The Broad Institute Genome Sequencing Center for Infectious Disease"/>
            <person name="Wu L."/>
            <person name="Ma J."/>
        </authorList>
    </citation>
    <scope>NUCLEOTIDE SEQUENCE [LARGE SCALE GENOMIC DNA]</scope>
    <source>
        <strain evidence="3">NBRC 3266</strain>
    </source>
</reference>
<evidence type="ECO:0000313" key="2">
    <source>
        <dbReference type="EMBL" id="GLQ66948.1"/>
    </source>
</evidence>
<feature type="region of interest" description="Disordered" evidence="1">
    <location>
        <begin position="48"/>
        <end position="71"/>
    </location>
</feature>
<evidence type="ECO:0000313" key="3">
    <source>
        <dbReference type="Proteomes" id="UP001156629"/>
    </source>
</evidence>
<keyword evidence="3" id="KW-1185">Reference proteome</keyword>
<dbReference type="EMBL" id="BSNV01000044">
    <property type="protein sequence ID" value="GLQ66948.1"/>
    <property type="molecule type" value="Genomic_DNA"/>
</dbReference>
<dbReference type="Proteomes" id="UP001156629">
    <property type="component" value="Unassembled WGS sequence"/>
</dbReference>
<sequence length="71" mass="7467">MAVVKSSDRTHWFGNSLRVIRAVSGSFSIAVQAVFGASFEGTLAMKSPVPQPGSSARPPRNPICAARSHIA</sequence>